<dbReference type="STRING" id="1392247.A0A3N4KIX5"/>
<dbReference type="SUPFAM" id="SSF52374">
    <property type="entry name" value="Nucleotidylyl transferase"/>
    <property type="match status" value="2"/>
</dbReference>
<dbReference type="InterPro" id="IPR004821">
    <property type="entry name" value="Cyt_trans-like"/>
</dbReference>
<keyword evidence="4 13" id="KW-0808">Transferase</keyword>
<dbReference type="GO" id="GO:0005737">
    <property type="term" value="C:cytoplasm"/>
    <property type="evidence" value="ECO:0007669"/>
    <property type="project" value="TreeGrafter"/>
</dbReference>
<feature type="domain" description="Cytidyltransferase-like" evidence="12">
    <location>
        <begin position="241"/>
        <end position="345"/>
    </location>
</feature>
<sequence length="406" mass="45221">MPIASIMADTLPEHPPNEAIPMREDRIWIDGCFDFTHHGHAGAMLQAKQLGKYLVVGVHSDEEIMENKGPTVMNLRERMAATAACKWADLPVPGSPYVTDPHWMDLYGCKFVVHGDDVTTDATGEDCYRVVKAEGRFKIVKRTPGISTTDLVGRMLLCTKTHHLRNLGGVLLSAIDPDPEKDDRETKEAAELLERIEAYASDSFGVIGKGSTVFVYTPRTKACNPLVTGVGPKEGQRIVYVDGGFDLFSSGHIEFLRRVVEKEKEDGNEDIYVVAGVHDDKTINHWKGLNYPIMNMFERGLCVLQCRYIDSIILSAPFSPTKAFLSTLPTGIPDVVYHGPTQFMPGEEDTYAEAKEMGIFQEIGAHEFAGVNAGEIMDRILKQRALYEERQRKKGVKAQEEDNMTN</sequence>
<dbReference type="CDD" id="cd02174">
    <property type="entry name" value="CCT"/>
    <property type="match status" value="1"/>
</dbReference>
<gene>
    <name evidence="13" type="ORF">P167DRAFT_537430</name>
</gene>
<evidence type="ECO:0000256" key="5">
    <source>
        <dbReference type="ARBA" id="ARBA00022695"/>
    </source>
</evidence>
<evidence type="ECO:0000313" key="13">
    <source>
        <dbReference type="EMBL" id="RPB10503.1"/>
    </source>
</evidence>
<dbReference type="InterPro" id="IPR044608">
    <property type="entry name" value="Ect1/PCYT2"/>
</dbReference>
<dbReference type="FunCoup" id="A0A3N4KIX5">
    <property type="interactions" value="574"/>
</dbReference>
<dbReference type="UniPathway" id="UPA00558">
    <property type="reaction ID" value="UER00742"/>
</dbReference>
<keyword evidence="5" id="KW-0548">Nucleotidyltransferase</keyword>
<evidence type="ECO:0000256" key="10">
    <source>
        <dbReference type="ARBA" id="ARBA00024221"/>
    </source>
</evidence>
<proteinExistence type="inferred from homology"/>
<dbReference type="AlphaFoldDB" id="A0A3N4KIX5"/>
<evidence type="ECO:0000259" key="12">
    <source>
        <dbReference type="Pfam" id="PF01467"/>
    </source>
</evidence>
<name>A0A3N4KIX5_9PEZI</name>
<dbReference type="OrthoDB" id="40021at2759"/>
<organism evidence="13 14">
    <name type="scientific">Morchella conica CCBAS932</name>
    <dbReference type="NCBI Taxonomy" id="1392247"/>
    <lineage>
        <taxon>Eukaryota</taxon>
        <taxon>Fungi</taxon>
        <taxon>Dikarya</taxon>
        <taxon>Ascomycota</taxon>
        <taxon>Pezizomycotina</taxon>
        <taxon>Pezizomycetes</taxon>
        <taxon>Pezizales</taxon>
        <taxon>Morchellaceae</taxon>
        <taxon>Morchella</taxon>
    </lineage>
</organism>
<accession>A0A3N4KIX5</accession>
<dbReference type="InterPro" id="IPR041723">
    <property type="entry name" value="CCT"/>
</dbReference>
<keyword evidence="8" id="KW-1208">Phospholipid metabolism</keyword>
<dbReference type="GO" id="GO:0004306">
    <property type="term" value="F:ethanolamine-phosphate cytidylyltransferase activity"/>
    <property type="evidence" value="ECO:0007669"/>
    <property type="project" value="UniProtKB-EC"/>
</dbReference>
<dbReference type="PANTHER" id="PTHR45780">
    <property type="entry name" value="ETHANOLAMINE-PHOSPHATE CYTIDYLYLTRANSFERASE"/>
    <property type="match status" value="1"/>
</dbReference>
<comment type="similarity">
    <text evidence="2">Belongs to the cytidylyltransferase family.</text>
</comment>
<dbReference type="Gene3D" id="3.40.50.620">
    <property type="entry name" value="HUPs"/>
    <property type="match status" value="2"/>
</dbReference>
<dbReference type="PANTHER" id="PTHR45780:SF2">
    <property type="entry name" value="ETHANOLAMINE-PHOSPHATE CYTIDYLYLTRANSFERASE"/>
    <property type="match status" value="1"/>
</dbReference>
<evidence type="ECO:0000313" key="14">
    <source>
        <dbReference type="Proteomes" id="UP000277580"/>
    </source>
</evidence>
<keyword evidence="6" id="KW-0443">Lipid metabolism</keyword>
<reference evidence="13 14" key="1">
    <citation type="journal article" date="2018" name="Nat. Ecol. Evol.">
        <title>Pezizomycetes genomes reveal the molecular basis of ectomycorrhizal truffle lifestyle.</title>
        <authorList>
            <person name="Murat C."/>
            <person name="Payen T."/>
            <person name="Noel B."/>
            <person name="Kuo A."/>
            <person name="Morin E."/>
            <person name="Chen J."/>
            <person name="Kohler A."/>
            <person name="Krizsan K."/>
            <person name="Balestrini R."/>
            <person name="Da Silva C."/>
            <person name="Montanini B."/>
            <person name="Hainaut M."/>
            <person name="Levati E."/>
            <person name="Barry K.W."/>
            <person name="Belfiori B."/>
            <person name="Cichocki N."/>
            <person name="Clum A."/>
            <person name="Dockter R.B."/>
            <person name="Fauchery L."/>
            <person name="Guy J."/>
            <person name="Iotti M."/>
            <person name="Le Tacon F."/>
            <person name="Lindquist E.A."/>
            <person name="Lipzen A."/>
            <person name="Malagnac F."/>
            <person name="Mello A."/>
            <person name="Molinier V."/>
            <person name="Miyauchi S."/>
            <person name="Poulain J."/>
            <person name="Riccioni C."/>
            <person name="Rubini A."/>
            <person name="Sitrit Y."/>
            <person name="Splivallo R."/>
            <person name="Traeger S."/>
            <person name="Wang M."/>
            <person name="Zifcakova L."/>
            <person name="Wipf D."/>
            <person name="Zambonelli A."/>
            <person name="Paolocci F."/>
            <person name="Nowrousian M."/>
            <person name="Ottonello S."/>
            <person name="Baldrian P."/>
            <person name="Spatafora J.W."/>
            <person name="Henrissat B."/>
            <person name="Nagy L.G."/>
            <person name="Aury J.M."/>
            <person name="Wincker P."/>
            <person name="Grigoriev I.V."/>
            <person name="Bonfante P."/>
            <person name="Martin F.M."/>
        </authorList>
    </citation>
    <scope>NUCLEOTIDE SEQUENCE [LARGE SCALE GENOMIC DNA]</scope>
    <source>
        <strain evidence="13 14">CCBAS932</strain>
    </source>
</reference>
<evidence type="ECO:0000256" key="6">
    <source>
        <dbReference type="ARBA" id="ARBA00023098"/>
    </source>
</evidence>
<evidence type="ECO:0000256" key="2">
    <source>
        <dbReference type="ARBA" id="ARBA00010101"/>
    </source>
</evidence>
<protein>
    <recommendedName>
        <fullName evidence="10">ethanolamine-phosphate cytidylyltransferase</fullName>
        <ecNumber evidence="10">2.7.7.14</ecNumber>
    </recommendedName>
    <alternativeName>
        <fullName evidence="11">CTP:phosphoethanolamine cytidylyltransferase</fullName>
    </alternativeName>
</protein>
<keyword evidence="3" id="KW-0444">Lipid biosynthesis</keyword>
<comment type="pathway">
    <text evidence="1">Lipid metabolism.</text>
</comment>
<keyword evidence="7" id="KW-0594">Phospholipid biosynthesis</keyword>
<dbReference type="NCBIfam" id="TIGR00125">
    <property type="entry name" value="cyt_tran_rel"/>
    <property type="match status" value="1"/>
</dbReference>
<dbReference type="CDD" id="cd02173">
    <property type="entry name" value="ECT"/>
    <property type="match status" value="1"/>
</dbReference>
<evidence type="ECO:0000256" key="4">
    <source>
        <dbReference type="ARBA" id="ARBA00022679"/>
    </source>
</evidence>
<evidence type="ECO:0000256" key="9">
    <source>
        <dbReference type="ARBA" id="ARBA00024191"/>
    </source>
</evidence>
<dbReference type="EMBL" id="ML119142">
    <property type="protein sequence ID" value="RPB10503.1"/>
    <property type="molecule type" value="Genomic_DNA"/>
</dbReference>
<dbReference type="InParanoid" id="A0A3N4KIX5"/>
<dbReference type="GO" id="GO:0006646">
    <property type="term" value="P:phosphatidylethanolamine biosynthetic process"/>
    <property type="evidence" value="ECO:0007669"/>
    <property type="project" value="UniProtKB-UniPathway"/>
</dbReference>
<dbReference type="InterPro" id="IPR014729">
    <property type="entry name" value="Rossmann-like_a/b/a_fold"/>
</dbReference>
<evidence type="ECO:0000256" key="3">
    <source>
        <dbReference type="ARBA" id="ARBA00022516"/>
    </source>
</evidence>
<evidence type="ECO:0000256" key="8">
    <source>
        <dbReference type="ARBA" id="ARBA00023264"/>
    </source>
</evidence>
<evidence type="ECO:0000256" key="11">
    <source>
        <dbReference type="ARBA" id="ARBA00031473"/>
    </source>
</evidence>
<comment type="pathway">
    <text evidence="9">Phospholipid metabolism; phosphatidylethanolamine biosynthesis; phosphatidylethanolamine from ethanolamine: step 2/3.</text>
</comment>
<dbReference type="EC" id="2.7.7.14" evidence="10"/>
<dbReference type="Proteomes" id="UP000277580">
    <property type="component" value="Unassembled WGS sequence"/>
</dbReference>
<dbReference type="Pfam" id="PF01467">
    <property type="entry name" value="CTP_transf_like"/>
    <property type="match status" value="2"/>
</dbReference>
<evidence type="ECO:0000256" key="1">
    <source>
        <dbReference type="ARBA" id="ARBA00005189"/>
    </source>
</evidence>
<feature type="domain" description="Cytidyltransferase-like" evidence="12">
    <location>
        <begin position="29"/>
        <end position="152"/>
    </location>
</feature>
<evidence type="ECO:0000256" key="7">
    <source>
        <dbReference type="ARBA" id="ARBA00023209"/>
    </source>
</evidence>
<keyword evidence="14" id="KW-1185">Reference proteome</keyword>